<reference evidence="1" key="1">
    <citation type="submission" date="2023-03" db="EMBL/GenBank/DDBJ databases">
        <title>Massive genome expansion in bonnet fungi (Mycena s.s.) driven by repeated elements and novel gene families across ecological guilds.</title>
        <authorList>
            <consortium name="Lawrence Berkeley National Laboratory"/>
            <person name="Harder C.B."/>
            <person name="Miyauchi S."/>
            <person name="Viragh M."/>
            <person name="Kuo A."/>
            <person name="Thoen E."/>
            <person name="Andreopoulos B."/>
            <person name="Lu D."/>
            <person name="Skrede I."/>
            <person name="Drula E."/>
            <person name="Henrissat B."/>
            <person name="Morin E."/>
            <person name="Kohler A."/>
            <person name="Barry K."/>
            <person name="LaButti K."/>
            <person name="Morin E."/>
            <person name="Salamov A."/>
            <person name="Lipzen A."/>
            <person name="Mereny Z."/>
            <person name="Hegedus B."/>
            <person name="Baldrian P."/>
            <person name="Stursova M."/>
            <person name="Weitz H."/>
            <person name="Taylor A."/>
            <person name="Grigoriev I.V."/>
            <person name="Nagy L.G."/>
            <person name="Martin F."/>
            <person name="Kauserud H."/>
        </authorList>
    </citation>
    <scope>NUCLEOTIDE SEQUENCE</scope>
    <source>
        <strain evidence="1">CBHHK067</strain>
    </source>
</reference>
<name>A0AAD7CY71_MYCRO</name>
<keyword evidence="2" id="KW-1185">Reference proteome</keyword>
<proteinExistence type="predicted"/>
<evidence type="ECO:0000313" key="1">
    <source>
        <dbReference type="EMBL" id="KAJ7669714.1"/>
    </source>
</evidence>
<protein>
    <submittedName>
        <fullName evidence="1">Uncharacterized protein</fullName>
    </submittedName>
</protein>
<dbReference type="AlphaFoldDB" id="A0AAD7CY71"/>
<gene>
    <name evidence="1" type="ORF">B0H17DRAFT_1209575</name>
</gene>
<dbReference type="Proteomes" id="UP001221757">
    <property type="component" value="Unassembled WGS sequence"/>
</dbReference>
<dbReference type="EMBL" id="JARKIE010000185">
    <property type="protein sequence ID" value="KAJ7669714.1"/>
    <property type="molecule type" value="Genomic_DNA"/>
</dbReference>
<evidence type="ECO:0000313" key="2">
    <source>
        <dbReference type="Proteomes" id="UP001221757"/>
    </source>
</evidence>
<comment type="caution">
    <text evidence="1">The sequence shown here is derived from an EMBL/GenBank/DDBJ whole genome shotgun (WGS) entry which is preliminary data.</text>
</comment>
<organism evidence="1 2">
    <name type="scientific">Mycena rosella</name>
    <name type="common">Pink bonnet</name>
    <name type="synonym">Agaricus rosellus</name>
    <dbReference type="NCBI Taxonomy" id="1033263"/>
    <lineage>
        <taxon>Eukaryota</taxon>
        <taxon>Fungi</taxon>
        <taxon>Dikarya</taxon>
        <taxon>Basidiomycota</taxon>
        <taxon>Agaricomycotina</taxon>
        <taxon>Agaricomycetes</taxon>
        <taxon>Agaricomycetidae</taxon>
        <taxon>Agaricales</taxon>
        <taxon>Marasmiineae</taxon>
        <taxon>Mycenaceae</taxon>
        <taxon>Mycena</taxon>
    </lineage>
</organism>
<sequence length="227" mass="24428">MLLTGNADLPYVGSSSALLDLPPFSMSEFDFLFPSHDLGIGAQLPFRNSAEFSMASGYPIDPPSDFAWPTANFASTSAQCLSSTSHAPEFDYPALDLGTFTPPPAFTEYGRWSSGSSNPSTYADIGATLLPELSAPSSAPHSEPELSILRAPSLLPLSSPPAPSPDAREPFPLIRTRRLDVDTANIVTSPRARVSSKRALDALDSQAKPLLKEKKKTTVCTRLFLRR</sequence>
<accession>A0AAD7CY71</accession>